<dbReference type="EMBL" id="PYLY01000004">
    <property type="protein sequence ID" value="PSU11904.1"/>
    <property type="molecule type" value="Genomic_DNA"/>
</dbReference>
<dbReference type="CDD" id="cd06532">
    <property type="entry name" value="Glyco_transf_25"/>
    <property type="match status" value="1"/>
</dbReference>
<evidence type="ECO:0000313" key="2">
    <source>
        <dbReference type="EMBL" id="PSU11904.1"/>
    </source>
</evidence>
<proteinExistence type="predicted"/>
<dbReference type="RefSeq" id="WP_082732134.1">
    <property type="nucleotide sequence ID" value="NZ_LNQZ01000008.1"/>
</dbReference>
<comment type="caution">
    <text evidence="2">The sequence shown here is derived from an EMBL/GenBank/DDBJ whole genome shotgun (WGS) entry which is preliminary data.</text>
</comment>
<dbReference type="Proteomes" id="UP000241858">
    <property type="component" value="Unassembled WGS sequence"/>
</dbReference>
<feature type="domain" description="Glycosyl transferase family 25" evidence="1">
    <location>
        <begin position="1"/>
        <end position="176"/>
    </location>
</feature>
<dbReference type="OrthoDB" id="9816113at2"/>
<accession>A0A2T3I1R6</accession>
<gene>
    <name evidence="2" type="ORF">C0W81_02865</name>
</gene>
<reference evidence="2 3" key="1">
    <citation type="submission" date="2018-03" db="EMBL/GenBank/DDBJ databases">
        <title>Whole genome sequencing of Histamine producing bacteria.</title>
        <authorList>
            <person name="Butler K."/>
        </authorList>
    </citation>
    <scope>NUCLEOTIDE SEQUENCE [LARGE SCALE GENOMIC DNA]</scope>
    <source>
        <strain evidence="2 3">DSM 23343</strain>
    </source>
</reference>
<sequence>MMKVLLISLASSTTRRDNVEAILKRHRISYDIIDAVDGRLGIDPLLQRYDETGFIRHRGRKALAGELGCYASHILAWQQVIKLDQPVVVLEDDFILRDDFCALIEVAKLWTNKHHFIRLEPWKTKLFYSVAEQNEIKLVKFLKVPQCTTGYFISPHCAQAFLNASEKMILPVDVFIRNTYLHRQAIYGLYPAPVSPGGDKNSTIGCRKQKVMQPLVRIKKLVTRLYSSFLCAFVNMISR</sequence>
<dbReference type="AlphaFoldDB" id="A0A2T3I1R6"/>
<evidence type="ECO:0000259" key="1">
    <source>
        <dbReference type="Pfam" id="PF01755"/>
    </source>
</evidence>
<dbReference type="Pfam" id="PF01755">
    <property type="entry name" value="Glyco_transf_25"/>
    <property type="match status" value="1"/>
</dbReference>
<dbReference type="InterPro" id="IPR002654">
    <property type="entry name" value="Glyco_trans_25"/>
</dbReference>
<evidence type="ECO:0000313" key="3">
    <source>
        <dbReference type="Proteomes" id="UP000241858"/>
    </source>
</evidence>
<organism evidence="2 3">
    <name type="scientific">Photobacterium aquimaris</name>
    <dbReference type="NCBI Taxonomy" id="512643"/>
    <lineage>
        <taxon>Bacteria</taxon>
        <taxon>Pseudomonadati</taxon>
        <taxon>Pseudomonadota</taxon>
        <taxon>Gammaproteobacteria</taxon>
        <taxon>Vibrionales</taxon>
        <taxon>Vibrionaceae</taxon>
        <taxon>Photobacterium</taxon>
    </lineage>
</organism>
<name>A0A2T3I1R6_9GAMM</name>
<protein>
    <recommendedName>
        <fullName evidence="1">Glycosyl transferase family 25 domain-containing protein</fullName>
    </recommendedName>
</protein>